<dbReference type="Gene3D" id="3.40.50.2000">
    <property type="entry name" value="Glycogen Phosphorylase B"/>
    <property type="match status" value="1"/>
</dbReference>
<dbReference type="GO" id="GO:0009244">
    <property type="term" value="P:lipopolysaccharide core region biosynthetic process"/>
    <property type="evidence" value="ECO:0007669"/>
    <property type="project" value="UniProtKB-UniRule"/>
</dbReference>
<evidence type="ECO:0000256" key="8">
    <source>
        <dbReference type="RuleBase" id="RU365103"/>
    </source>
</evidence>
<keyword evidence="8" id="KW-0448">Lipopolysaccharide biosynthesis</keyword>
<comment type="subcellular location">
    <subcellularLocation>
        <location evidence="8">Cell membrane</location>
    </subcellularLocation>
</comment>
<comment type="pathway">
    <text evidence="1 8">Bacterial outer membrane biogenesis; LPS core biosynthesis.</text>
</comment>
<keyword evidence="4 8" id="KW-0808">Transferase</keyword>
<reference evidence="10" key="1">
    <citation type="submission" date="2024-05" db="EMBL/GenBank/DDBJ databases">
        <title>Pontimicrobium maritimus sp. nov., isolated form sea water.</title>
        <authorList>
            <person name="Muhammad N."/>
            <person name="Vuong T.Q."/>
            <person name="Han H.L."/>
            <person name="Kim S.-G."/>
        </authorList>
    </citation>
    <scope>NUCLEOTIDE SEQUENCE</scope>
    <source>
        <strain evidence="10">SW4</strain>
    </source>
</reference>
<organism evidence="10">
    <name type="scientific">Pontimicrobium sp. SW4</name>
    <dbReference type="NCBI Taxonomy" id="3153519"/>
    <lineage>
        <taxon>Bacteria</taxon>
        <taxon>Pseudomonadati</taxon>
        <taxon>Bacteroidota</taxon>
        <taxon>Flavobacteriia</taxon>
        <taxon>Flavobacteriales</taxon>
        <taxon>Flavobacteriaceae</taxon>
        <taxon>Pontimicrobium</taxon>
    </lineage>
</organism>
<gene>
    <name evidence="10" type="ORF">ABGB03_12450</name>
</gene>
<comment type="similarity">
    <text evidence="8">Belongs to the glycosyltransferase group 1 family.</text>
</comment>
<dbReference type="Gene3D" id="3.40.50.11720">
    <property type="entry name" value="3-Deoxy-D-manno-octulosonic-acid transferase, N-terminal domain"/>
    <property type="match status" value="1"/>
</dbReference>
<dbReference type="EC" id="2.4.99.12" evidence="2 8"/>
<evidence type="ECO:0000256" key="7">
    <source>
        <dbReference type="PIRSR" id="PIRSR639901-1"/>
    </source>
</evidence>
<dbReference type="EMBL" id="CP157199">
    <property type="protein sequence ID" value="XBG60668.1"/>
    <property type="molecule type" value="Genomic_DNA"/>
</dbReference>
<dbReference type="PANTHER" id="PTHR42755">
    <property type="entry name" value="3-DEOXY-MANNO-OCTULOSONATE CYTIDYLYLTRANSFERASE"/>
    <property type="match status" value="1"/>
</dbReference>
<comment type="catalytic activity">
    <reaction evidence="6 8">
        <text>lipid IVA (E. coli) + CMP-3-deoxy-beta-D-manno-octulosonate = alpha-Kdo-(2-&gt;6)-lipid IVA (E. coli) + CMP + H(+)</text>
        <dbReference type="Rhea" id="RHEA:28066"/>
        <dbReference type="ChEBI" id="CHEBI:15378"/>
        <dbReference type="ChEBI" id="CHEBI:58603"/>
        <dbReference type="ChEBI" id="CHEBI:60364"/>
        <dbReference type="ChEBI" id="CHEBI:60377"/>
        <dbReference type="ChEBI" id="CHEBI:85987"/>
        <dbReference type="EC" id="2.4.99.12"/>
    </reaction>
</comment>
<evidence type="ECO:0000256" key="4">
    <source>
        <dbReference type="ARBA" id="ARBA00022679"/>
    </source>
</evidence>
<evidence type="ECO:0000256" key="1">
    <source>
        <dbReference type="ARBA" id="ARBA00004713"/>
    </source>
</evidence>
<dbReference type="RefSeq" id="WP_347922898.1">
    <property type="nucleotide sequence ID" value="NZ_CP157199.1"/>
</dbReference>
<keyword evidence="8" id="KW-0472">Membrane</keyword>
<evidence type="ECO:0000256" key="3">
    <source>
        <dbReference type="ARBA" id="ARBA00019077"/>
    </source>
</evidence>
<evidence type="ECO:0000313" key="10">
    <source>
        <dbReference type="EMBL" id="XBG60668.1"/>
    </source>
</evidence>
<dbReference type="Pfam" id="PF04413">
    <property type="entry name" value="Glycos_transf_N"/>
    <property type="match status" value="1"/>
</dbReference>
<dbReference type="SUPFAM" id="SSF53756">
    <property type="entry name" value="UDP-Glycosyltransferase/glycogen phosphorylase"/>
    <property type="match status" value="1"/>
</dbReference>
<evidence type="ECO:0000256" key="5">
    <source>
        <dbReference type="ARBA" id="ARBA00031445"/>
    </source>
</evidence>
<dbReference type="AlphaFoldDB" id="A0AAU7BRB4"/>
<evidence type="ECO:0000259" key="9">
    <source>
        <dbReference type="Pfam" id="PF04413"/>
    </source>
</evidence>
<proteinExistence type="inferred from homology"/>
<dbReference type="InterPro" id="IPR007507">
    <property type="entry name" value="Glycos_transf_N"/>
</dbReference>
<dbReference type="GO" id="GO:0005886">
    <property type="term" value="C:plasma membrane"/>
    <property type="evidence" value="ECO:0007669"/>
    <property type="project" value="UniProtKB-SubCell"/>
</dbReference>
<sequence length="411" mass="46661">MKRLYNILTHIAAFHIKIAAIFNNKLKLGVQGRDETFSVLKNKISDKDQVIWFHCASLGEYEQGLPVFEEIRASQPNHKIVLSFFSPSGFEIRKNSPIADCVVYLPLDTKQNAKQFLDLIQPELIVFVKYEIWPNYLLEINKRQIHAILISALFRKNQSFFKASGKWMQEALFAFKHIFVQNETSKKLLNTIGYHEVTVSGDTRFDRVSNQLKINNKLHFIETFKQNKLCIVAGSTWPEDEALFINSINNDSSNTKYIIAPHNIKSGQISSLKNKLNKLAILYSEKDSVDLTKAKVFIIDTIGILSKIYSYSDIAYVGGAMGSTGLHNTLEPAVFGVPIIIGGNHEKFPEAKAMIDNKGMFSIENQTEFDSILNRLIKNDDLRIKSGEFNANYISKNKGAVAQILTYLNKR</sequence>
<comment type="function">
    <text evidence="8">Involved in lipopolysaccharide (LPS) biosynthesis. Catalyzes the transfer of 3-deoxy-D-manno-octulosonate (Kdo) residue(s) from CMP-Kdo to lipid IV(A), the tetraacyldisaccharide-1,4'-bisphosphate precursor of lipid A.</text>
</comment>
<keyword evidence="8" id="KW-1003">Cell membrane</keyword>
<dbReference type="GO" id="GO:0043842">
    <property type="term" value="F:Kdo transferase activity"/>
    <property type="evidence" value="ECO:0007669"/>
    <property type="project" value="UniProtKB-EC"/>
</dbReference>
<dbReference type="InterPro" id="IPR039901">
    <property type="entry name" value="Kdotransferase"/>
</dbReference>
<dbReference type="PANTHER" id="PTHR42755:SF1">
    <property type="entry name" value="3-DEOXY-D-MANNO-OCTULOSONIC ACID TRANSFERASE, MITOCHONDRIAL-RELATED"/>
    <property type="match status" value="1"/>
</dbReference>
<accession>A0AAU7BRB4</accession>
<feature type="domain" description="3-deoxy-D-manno-octulosonic-acid transferase N-terminal" evidence="9">
    <location>
        <begin position="35"/>
        <end position="206"/>
    </location>
</feature>
<name>A0AAU7BRB4_9FLAO</name>
<dbReference type="InterPro" id="IPR038107">
    <property type="entry name" value="Glycos_transf_N_sf"/>
</dbReference>
<protein>
    <recommendedName>
        <fullName evidence="3 8">3-deoxy-D-manno-octulosonic acid transferase</fullName>
        <shortName evidence="8">Kdo transferase</shortName>
        <ecNumber evidence="2 8">2.4.99.12</ecNumber>
    </recommendedName>
    <alternativeName>
        <fullName evidence="5 8">Lipid IV(A) 3-deoxy-D-manno-octulosonic acid transferase</fullName>
    </alternativeName>
</protein>
<evidence type="ECO:0000256" key="6">
    <source>
        <dbReference type="ARBA" id="ARBA00049183"/>
    </source>
</evidence>
<evidence type="ECO:0000256" key="2">
    <source>
        <dbReference type="ARBA" id="ARBA00012621"/>
    </source>
</evidence>
<feature type="active site" description="Proton acceptor" evidence="7">
    <location>
        <position position="60"/>
    </location>
</feature>
<dbReference type="GO" id="GO:0009245">
    <property type="term" value="P:lipid A biosynthetic process"/>
    <property type="evidence" value="ECO:0007669"/>
    <property type="project" value="TreeGrafter"/>
</dbReference>